<proteinExistence type="predicted"/>
<reference evidence="2" key="1">
    <citation type="submission" date="2018-06" db="EMBL/GenBank/DDBJ databases">
        <authorList>
            <person name="Zhirakovskaya E."/>
        </authorList>
    </citation>
    <scope>NUCLEOTIDE SEQUENCE</scope>
</reference>
<protein>
    <recommendedName>
        <fullName evidence="3">DUF4234 domain-containing protein</fullName>
    </recommendedName>
</protein>
<evidence type="ECO:0000313" key="2">
    <source>
        <dbReference type="EMBL" id="VAW54023.1"/>
    </source>
</evidence>
<sequence>MTDSNTNIEVKSEQTKMQTARVEEKKIQFFPVSEGKLMTLYIVSLGLYGVYWFYKNWKLQQPLMDKKIHPVWRAIFSIFFTHALFRRINAQATGLEKKYQFNANVLATFFVATIVVSHILDRLSTHSATFEGMISSTVIITSLVLLCLSVYPMVKVQATANRINGDMLGYLNHKYSAWNYALIVFGVLLWLLIGMGIFAESMGLMPPGNL</sequence>
<keyword evidence="1" id="KW-0812">Transmembrane</keyword>
<name>A0A3B0WNP1_9ZZZZ</name>
<evidence type="ECO:0008006" key="3">
    <source>
        <dbReference type="Google" id="ProtNLM"/>
    </source>
</evidence>
<feature type="transmembrane region" description="Helical" evidence="1">
    <location>
        <begin position="101"/>
        <end position="120"/>
    </location>
</feature>
<keyword evidence="1" id="KW-0472">Membrane</keyword>
<dbReference type="AlphaFoldDB" id="A0A3B0WNP1"/>
<evidence type="ECO:0000256" key="1">
    <source>
        <dbReference type="SAM" id="Phobius"/>
    </source>
</evidence>
<keyword evidence="1" id="KW-1133">Transmembrane helix</keyword>
<feature type="transmembrane region" description="Helical" evidence="1">
    <location>
        <begin position="175"/>
        <end position="199"/>
    </location>
</feature>
<accession>A0A3B0WNP1</accession>
<feature type="transmembrane region" description="Helical" evidence="1">
    <location>
        <begin position="70"/>
        <end position="89"/>
    </location>
</feature>
<gene>
    <name evidence="2" type="ORF">MNBD_GAMMA05-1644</name>
</gene>
<feature type="transmembrane region" description="Helical" evidence="1">
    <location>
        <begin position="132"/>
        <end position="154"/>
    </location>
</feature>
<feature type="transmembrane region" description="Helical" evidence="1">
    <location>
        <begin position="35"/>
        <end position="54"/>
    </location>
</feature>
<organism evidence="2">
    <name type="scientific">hydrothermal vent metagenome</name>
    <dbReference type="NCBI Taxonomy" id="652676"/>
    <lineage>
        <taxon>unclassified sequences</taxon>
        <taxon>metagenomes</taxon>
        <taxon>ecological metagenomes</taxon>
    </lineage>
</organism>
<dbReference type="EMBL" id="UOFE01000036">
    <property type="protein sequence ID" value="VAW54023.1"/>
    <property type="molecule type" value="Genomic_DNA"/>
</dbReference>